<keyword evidence="1" id="KW-0547">Nucleotide-binding</keyword>
<dbReference type="PANTHER" id="PTHR44329">
    <property type="entry name" value="SERINE/THREONINE-PROTEIN KINASE TNNI3K-RELATED"/>
    <property type="match status" value="1"/>
</dbReference>
<dbReference type="EMBL" id="BLAL01000356">
    <property type="protein sequence ID" value="GET04760.1"/>
    <property type="molecule type" value="Genomic_DNA"/>
</dbReference>
<dbReference type="GO" id="GO:0004672">
    <property type="term" value="F:protein kinase activity"/>
    <property type="evidence" value="ECO:0007669"/>
    <property type="project" value="InterPro"/>
</dbReference>
<evidence type="ECO:0000313" key="4">
    <source>
        <dbReference type="EMBL" id="GET04760.1"/>
    </source>
</evidence>
<dbReference type="InterPro" id="IPR000719">
    <property type="entry name" value="Prot_kinase_dom"/>
</dbReference>
<dbReference type="AlphaFoldDB" id="A0A8H3ML26"/>
<evidence type="ECO:0000256" key="2">
    <source>
        <dbReference type="ARBA" id="ARBA00022840"/>
    </source>
</evidence>
<dbReference type="GO" id="GO:0005524">
    <property type="term" value="F:ATP binding"/>
    <property type="evidence" value="ECO:0007669"/>
    <property type="project" value="UniProtKB-KW"/>
</dbReference>
<gene>
    <name evidence="4" type="ORF">RCL2_003106000</name>
</gene>
<proteinExistence type="predicted"/>
<organism evidence="4 5">
    <name type="scientific">Rhizophagus clarus</name>
    <dbReference type="NCBI Taxonomy" id="94130"/>
    <lineage>
        <taxon>Eukaryota</taxon>
        <taxon>Fungi</taxon>
        <taxon>Fungi incertae sedis</taxon>
        <taxon>Mucoromycota</taxon>
        <taxon>Glomeromycotina</taxon>
        <taxon>Glomeromycetes</taxon>
        <taxon>Glomerales</taxon>
        <taxon>Glomeraceae</taxon>
        <taxon>Rhizophagus</taxon>
    </lineage>
</organism>
<keyword evidence="2" id="KW-0067">ATP-binding</keyword>
<keyword evidence="4" id="KW-0418">Kinase</keyword>
<dbReference type="PIRSF" id="PIRSF000654">
    <property type="entry name" value="Integrin-linked_kinase"/>
    <property type="match status" value="1"/>
</dbReference>
<dbReference type="OrthoDB" id="346907at2759"/>
<sequence length="287" mass="33538">MFDNWINERNIKCFDIKEFFESREIGDGSLGKAFYTNKNLGTRSFVLKSINVNDIIVEELVNDLEMRRKFNAHVNILKFYGVVKCQPETGQYLLVMEYANSGALRQYLKEKFEKLTWDDKYHLATQLVTLISNLHDEEIVHGYLNSNALLVHENTLKLKFFKKVNKKDREFQTDPSMYPYTDPNLFKINVTPLLDKKNDVYSVGILLWEISSGKPPFGDNCSFELVIKIINGYREQIIPNTPVDYSKLYTECWDDDPAKRPSIIFCETPYSVILNVLRLISYRPQDN</sequence>
<dbReference type="SUPFAM" id="SSF56112">
    <property type="entry name" value="Protein kinase-like (PK-like)"/>
    <property type="match status" value="1"/>
</dbReference>
<dbReference type="InterPro" id="IPR011009">
    <property type="entry name" value="Kinase-like_dom_sf"/>
</dbReference>
<name>A0A8H3ML26_9GLOM</name>
<dbReference type="Proteomes" id="UP000615446">
    <property type="component" value="Unassembled WGS sequence"/>
</dbReference>
<comment type="caution">
    <text evidence="4">The sequence shown here is derived from an EMBL/GenBank/DDBJ whole genome shotgun (WGS) entry which is preliminary data.</text>
</comment>
<dbReference type="GO" id="GO:0097527">
    <property type="term" value="P:necroptotic signaling pathway"/>
    <property type="evidence" value="ECO:0007669"/>
    <property type="project" value="TreeGrafter"/>
</dbReference>
<accession>A0A8H3ML26</accession>
<dbReference type="PROSITE" id="PS50011">
    <property type="entry name" value="PROTEIN_KINASE_DOM"/>
    <property type="match status" value="1"/>
</dbReference>
<feature type="domain" description="Protein kinase" evidence="3">
    <location>
        <begin position="19"/>
        <end position="273"/>
    </location>
</feature>
<dbReference type="Pfam" id="PF07714">
    <property type="entry name" value="PK_Tyr_Ser-Thr"/>
    <property type="match status" value="1"/>
</dbReference>
<dbReference type="PANTHER" id="PTHR44329:SF298">
    <property type="entry name" value="MIXED LINEAGE KINASE DOMAIN-LIKE PROTEIN"/>
    <property type="match status" value="1"/>
</dbReference>
<keyword evidence="4" id="KW-0808">Transferase</keyword>
<protein>
    <submittedName>
        <fullName evidence="4">Kinase-like domain-containing protein</fullName>
    </submittedName>
</protein>
<dbReference type="InterPro" id="IPR001245">
    <property type="entry name" value="Ser-Thr/Tyr_kinase_cat_dom"/>
</dbReference>
<evidence type="ECO:0000256" key="1">
    <source>
        <dbReference type="ARBA" id="ARBA00022741"/>
    </source>
</evidence>
<evidence type="ECO:0000259" key="3">
    <source>
        <dbReference type="PROSITE" id="PS50011"/>
    </source>
</evidence>
<dbReference type="Gene3D" id="1.10.510.10">
    <property type="entry name" value="Transferase(Phosphotransferase) domain 1"/>
    <property type="match status" value="1"/>
</dbReference>
<dbReference type="InterPro" id="IPR051681">
    <property type="entry name" value="Ser/Thr_Kinases-Pseudokinases"/>
</dbReference>
<reference evidence="4" key="1">
    <citation type="submission" date="2019-10" db="EMBL/GenBank/DDBJ databases">
        <title>Conservation and host-specific expression of non-tandemly repeated heterogenous ribosome RNA gene in arbuscular mycorrhizal fungi.</title>
        <authorList>
            <person name="Maeda T."/>
            <person name="Kobayashi Y."/>
            <person name="Nakagawa T."/>
            <person name="Ezawa T."/>
            <person name="Yamaguchi K."/>
            <person name="Bino T."/>
            <person name="Nishimoto Y."/>
            <person name="Shigenobu S."/>
            <person name="Kawaguchi M."/>
        </authorList>
    </citation>
    <scope>NUCLEOTIDE SEQUENCE</scope>
    <source>
        <strain evidence="4">HR1</strain>
    </source>
</reference>
<dbReference type="PRINTS" id="PR00109">
    <property type="entry name" value="TYRKINASE"/>
</dbReference>
<evidence type="ECO:0000313" key="5">
    <source>
        <dbReference type="Proteomes" id="UP000615446"/>
    </source>
</evidence>